<feature type="compositionally biased region" description="Basic and acidic residues" evidence="1">
    <location>
        <begin position="317"/>
        <end position="328"/>
    </location>
</feature>
<name>A0A2L2TTI2_9HYPO</name>
<keyword evidence="3" id="KW-1185">Reference proteome</keyword>
<feature type="compositionally biased region" description="Polar residues" evidence="1">
    <location>
        <begin position="273"/>
        <end position="291"/>
    </location>
</feature>
<dbReference type="EMBL" id="LN649229">
    <property type="protein sequence ID" value="CEI64590.1"/>
    <property type="molecule type" value="Genomic_DNA"/>
</dbReference>
<feature type="region of interest" description="Disordered" evidence="1">
    <location>
        <begin position="224"/>
        <end position="402"/>
    </location>
</feature>
<dbReference type="Proteomes" id="UP000245910">
    <property type="component" value="Chromosome I"/>
</dbReference>
<accession>A0A2L2TTI2</accession>
<feature type="compositionally biased region" description="Polar residues" evidence="1">
    <location>
        <begin position="299"/>
        <end position="309"/>
    </location>
</feature>
<feature type="compositionally biased region" description="Low complexity" evidence="1">
    <location>
        <begin position="229"/>
        <end position="243"/>
    </location>
</feature>
<evidence type="ECO:0000313" key="3">
    <source>
        <dbReference type="Proteomes" id="UP000245910"/>
    </source>
</evidence>
<feature type="compositionally biased region" description="Basic and acidic residues" evidence="1">
    <location>
        <begin position="452"/>
        <end position="464"/>
    </location>
</feature>
<feature type="region of interest" description="Disordered" evidence="1">
    <location>
        <begin position="429"/>
        <end position="492"/>
    </location>
</feature>
<evidence type="ECO:0000256" key="1">
    <source>
        <dbReference type="SAM" id="MobiDB-lite"/>
    </source>
</evidence>
<protein>
    <submittedName>
        <fullName evidence="2">Uncharacterized protein</fullName>
    </submittedName>
</protein>
<organism evidence="2 3">
    <name type="scientific">Fusarium venenatum</name>
    <dbReference type="NCBI Taxonomy" id="56646"/>
    <lineage>
        <taxon>Eukaryota</taxon>
        <taxon>Fungi</taxon>
        <taxon>Dikarya</taxon>
        <taxon>Ascomycota</taxon>
        <taxon>Pezizomycotina</taxon>
        <taxon>Sordariomycetes</taxon>
        <taxon>Hypocreomycetidae</taxon>
        <taxon>Hypocreales</taxon>
        <taxon>Nectriaceae</taxon>
        <taxon>Fusarium</taxon>
    </lineage>
</organism>
<dbReference type="OrthoDB" id="5085358at2759"/>
<evidence type="ECO:0000313" key="2">
    <source>
        <dbReference type="EMBL" id="CEI64590.1"/>
    </source>
</evidence>
<proteinExistence type="predicted"/>
<feature type="compositionally biased region" description="Basic and acidic residues" evidence="1">
    <location>
        <begin position="160"/>
        <end position="173"/>
    </location>
</feature>
<feature type="compositionally biased region" description="Polar residues" evidence="1">
    <location>
        <begin position="352"/>
        <end position="376"/>
    </location>
</feature>
<dbReference type="AlphaFoldDB" id="A0A2L2TTI2"/>
<reference evidence="3" key="1">
    <citation type="submission" date="2014-10" db="EMBL/GenBank/DDBJ databases">
        <authorList>
            <person name="King R."/>
        </authorList>
    </citation>
    <scope>NUCLEOTIDE SEQUENCE [LARGE SCALE GENOMIC DNA]</scope>
    <source>
        <strain evidence="3">A3/5</strain>
    </source>
</reference>
<sequence>MDSARIPKTPSRRPGERIFKTTKTCSIPSLTHLRKELGYGTRGEERDIAFKRAIRTQIKTFVSSSDSTPAYKFTKWKNTAHQRGLLEVTKDFLEVQGKGFEFWPQRDVPDTTQPLQYWKDSAKIRSFMTKVFWRAAREYKRHKIAFTTLPLLSQSTDTSCRSEDNPGDTKHPLSDNTTHLRGNSAEDPIDLETMQSTTSAIGPSRDNDPFVGRSIRFDAFVPAEDSLDEPSSSEPFSSSLFAPDMLGCQPTDAADNHQAAPEARMHGDDPWEGQQTSKRPAEASSNDNNHQAKCPRNKAASSGQPTHPSNKGKKAKKNADDASTTRRSSDRRRKPRVNQDSATEEQMMAVFNSDNETGQRQQSKGKANGQVPQELSSHCRDPAAPRGSTGEQTSAQAAREAAARQAVEEAAVMETAVGVEEQPRVATGLSARAQGKQPALPTRQAAVVEAGPSRERDVVEESTPRTETSAPQVVHPNITNSSGGSGEQEQEQQDFSIVIGDQEQQALDSCELIHTTNMEDTVTWVTQRFPTSFFQMSLADMFREAGLDDSATLHLRFRSRAHDWAERLERNIDGEDDFCSLKEQWLDHIAKQHRRAASTSMAQRRRAKYSLYFSNEPFTV</sequence>
<feature type="region of interest" description="Disordered" evidence="1">
    <location>
        <begin position="155"/>
        <end position="189"/>
    </location>
</feature>